<dbReference type="FunFam" id="1.10.10.800:FF:000002">
    <property type="entry name" value="OpdE downstream ORF 2, putative"/>
    <property type="match status" value="1"/>
</dbReference>
<feature type="region of interest" description="Disordered" evidence="1">
    <location>
        <begin position="1"/>
        <end position="22"/>
    </location>
</feature>
<dbReference type="PANTHER" id="PTHR47751">
    <property type="entry name" value="SUPERFAMILY HYDROLASE, PUTATIVE (AFU_ORTHOLOGUE AFUA_2G16580)-RELATED"/>
    <property type="match status" value="1"/>
</dbReference>
<protein>
    <submittedName>
        <fullName evidence="3">Alpha/beta hydrolase</fullName>
    </submittedName>
</protein>
<dbReference type="InterPro" id="IPR029058">
    <property type="entry name" value="AB_hydrolase_fold"/>
</dbReference>
<keyword evidence="3" id="KW-0378">Hydrolase</keyword>
<dbReference type="AlphaFoldDB" id="A0A368LJD7"/>
<dbReference type="EMBL" id="QPGL01000002">
    <property type="protein sequence ID" value="RCS70860.1"/>
    <property type="molecule type" value="Genomic_DNA"/>
</dbReference>
<dbReference type="Pfam" id="PF02129">
    <property type="entry name" value="Peptidase_S15"/>
    <property type="match status" value="1"/>
</dbReference>
<feature type="domain" description="Xaa-Pro dipeptidyl-peptidase-like" evidence="2">
    <location>
        <begin position="79"/>
        <end position="240"/>
    </location>
</feature>
<evidence type="ECO:0000313" key="4">
    <source>
        <dbReference type="Proteomes" id="UP000252479"/>
    </source>
</evidence>
<dbReference type="OrthoDB" id="9805123at2"/>
<dbReference type="InterPro" id="IPR051411">
    <property type="entry name" value="Polyketide_trans_af380"/>
</dbReference>
<organism evidence="3 4">
    <name type="scientific">Vibrio casei</name>
    <dbReference type="NCBI Taxonomy" id="673372"/>
    <lineage>
        <taxon>Bacteria</taxon>
        <taxon>Pseudomonadati</taxon>
        <taxon>Pseudomonadota</taxon>
        <taxon>Gammaproteobacteria</taxon>
        <taxon>Vibrionales</taxon>
        <taxon>Vibrionaceae</taxon>
        <taxon>Vibrio</taxon>
    </lineage>
</organism>
<dbReference type="RefSeq" id="WP_086963047.1">
    <property type="nucleotide sequence ID" value="NZ_JABUYT010000028.1"/>
</dbReference>
<dbReference type="PROSITE" id="PS51318">
    <property type="entry name" value="TAT"/>
    <property type="match status" value="1"/>
</dbReference>
<keyword evidence="4" id="KW-1185">Reference proteome</keyword>
<accession>A0A368LJD7</accession>
<dbReference type="GO" id="GO:0016787">
    <property type="term" value="F:hydrolase activity"/>
    <property type="evidence" value="ECO:0007669"/>
    <property type="project" value="UniProtKB-KW"/>
</dbReference>
<reference evidence="3 4" key="1">
    <citation type="journal article" date="2017" name="Elife">
        <title>Extensive horizontal gene transfer in cheese-associated bacteria.</title>
        <authorList>
            <person name="Bonham K.S."/>
            <person name="Wolfe B.E."/>
            <person name="Dutton R.J."/>
        </authorList>
    </citation>
    <scope>NUCLEOTIDE SEQUENCE [LARGE SCALE GENOMIC DNA]</scope>
    <source>
        <strain evidence="3 4">JB196</strain>
    </source>
</reference>
<feature type="compositionally biased region" description="Basic and acidic residues" evidence="1">
    <location>
        <begin position="13"/>
        <end position="22"/>
    </location>
</feature>
<gene>
    <name evidence="3" type="ORF">CIK83_15805</name>
</gene>
<dbReference type="Proteomes" id="UP000252479">
    <property type="component" value="Unassembled WGS sequence"/>
</dbReference>
<dbReference type="Gene3D" id="1.10.10.800">
    <property type="match status" value="1"/>
</dbReference>
<dbReference type="SUPFAM" id="SSF53474">
    <property type="entry name" value="alpha/beta-Hydrolases"/>
    <property type="match status" value="1"/>
</dbReference>
<sequence length="368" mass="40748">MDKSIKNTSITSKKNEANEGRRNMMKMTGASVIALGLSTIVSTQAFAQSSLKLSDEWDKKFAKSNKVDHKKVTFKNRYGITLVADLYQPKDASGQLPAIVVGGPFGAVKEQSSGLYAQTMAERGFVTLAFDPSYTGESGGEPRNIASPDINTEDFSAAVDCIGIQENVDRERIGMIGVCGWGGMALNAVAVDKRVKAVVTSTMYDMTRVMSKGYNDSVTLEQRAQVLAQLNQQRWQDANNGTPAYQAPYNVLKGGESQFMVDYHEYYMTPRGYHPRAVNSGNAWSQTTPLSFINMPILTYIKEISPRPILFIHGEKAHSRYFSETAYENAAEPKELMIIPGASHIDLYDQMDVIPFDKLTSFFKQHLA</sequence>
<evidence type="ECO:0000313" key="3">
    <source>
        <dbReference type="EMBL" id="RCS70860.1"/>
    </source>
</evidence>
<feature type="compositionally biased region" description="Low complexity" evidence="1">
    <location>
        <begin position="1"/>
        <end position="12"/>
    </location>
</feature>
<dbReference type="InterPro" id="IPR000383">
    <property type="entry name" value="Xaa-Pro-like_dom"/>
</dbReference>
<proteinExistence type="predicted"/>
<dbReference type="Gene3D" id="3.40.50.1820">
    <property type="entry name" value="alpha/beta hydrolase"/>
    <property type="match status" value="1"/>
</dbReference>
<dbReference type="PANTHER" id="PTHR47751:SF1">
    <property type="entry name" value="SUPERFAMILY HYDROLASE, PUTATIVE (AFU_ORTHOLOGUE AFUA_2G16580)-RELATED"/>
    <property type="match status" value="1"/>
</dbReference>
<comment type="caution">
    <text evidence="3">The sequence shown here is derived from an EMBL/GenBank/DDBJ whole genome shotgun (WGS) entry which is preliminary data.</text>
</comment>
<evidence type="ECO:0000259" key="2">
    <source>
        <dbReference type="Pfam" id="PF02129"/>
    </source>
</evidence>
<evidence type="ECO:0000256" key="1">
    <source>
        <dbReference type="SAM" id="MobiDB-lite"/>
    </source>
</evidence>
<dbReference type="InterPro" id="IPR006311">
    <property type="entry name" value="TAT_signal"/>
</dbReference>
<name>A0A368LJD7_9VIBR</name>